<organism evidence="6 7">
    <name type="scientific">Prymnesium parvum</name>
    <name type="common">Toxic golden alga</name>
    <dbReference type="NCBI Taxonomy" id="97485"/>
    <lineage>
        <taxon>Eukaryota</taxon>
        <taxon>Haptista</taxon>
        <taxon>Haptophyta</taxon>
        <taxon>Prymnesiophyceae</taxon>
        <taxon>Prymnesiales</taxon>
        <taxon>Prymnesiaceae</taxon>
        <taxon>Prymnesium</taxon>
    </lineage>
</organism>
<gene>
    <name evidence="6" type="ORF">AB1Y20_012233</name>
</gene>
<keyword evidence="2" id="KW-0539">Nucleus</keyword>
<dbReference type="GO" id="GO:0005694">
    <property type="term" value="C:chromosome"/>
    <property type="evidence" value="ECO:0007669"/>
    <property type="project" value="InterPro"/>
</dbReference>
<comment type="caution">
    <text evidence="6">The sequence shown here is derived from an EMBL/GenBank/DDBJ whole genome shotgun (WGS) entry which is preliminary data.</text>
</comment>
<dbReference type="PANTHER" id="PTHR43977">
    <property type="entry name" value="STRUCTURAL MAINTENANCE OF CHROMOSOMES PROTEIN 3"/>
    <property type="match status" value="1"/>
</dbReference>
<feature type="domain" description="SMC hinge" evidence="5">
    <location>
        <begin position="684"/>
        <end position="806"/>
    </location>
</feature>
<evidence type="ECO:0000256" key="4">
    <source>
        <dbReference type="SAM" id="MobiDB-lite"/>
    </source>
</evidence>
<keyword evidence="1 3" id="KW-0175">Coiled coil</keyword>
<dbReference type="InterPro" id="IPR036277">
    <property type="entry name" value="SMC_hinge_sf"/>
</dbReference>
<keyword evidence="7" id="KW-1185">Reference proteome</keyword>
<evidence type="ECO:0000313" key="7">
    <source>
        <dbReference type="Proteomes" id="UP001515480"/>
    </source>
</evidence>
<dbReference type="GO" id="GO:0005524">
    <property type="term" value="F:ATP binding"/>
    <property type="evidence" value="ECO:0007669"/>
    <property type="project" value="InterPro"/>
</dbReference>
<evidence type="ECO:0000256" key="1">
    <source>
        <dbReference type="ARBA" id="ARBA00023054"/>
    </source>
</evidence>
<name>A0AB34INU5_PRYPA</name>
<feature type="region of interest" description="Disordered" evidence="4">
    <location>
        <begin position="1047"/>
        <end position="1066"/>
    </location>
</feature>
<feature type="coiled-coil region" evidence="3">
    <location>
        <begin position="379"/>
        <end position="413"/>
    </location>
</feature>
<dbReference type="Pfam" id="PF02463">
    <property type="entry name" value="SMC_N"/>
    <property type="match status" value="1"/>
</dbReference>
<proteinExistence type="inferred from homology"/>
<dbReference type="GO" id="GO:0051276">
    <property type="term" value="P:chromosome organization"/>
    <property type="evidence" value="ECO:0007669"/>
    <property type="project" value="InterPro"/>
</dbReference>
<protein>
    <recommendedName>
        <fullName evidence="2">Structural maintenance of chromosomes protein</fullName>
    </recommendedName>
</protein>
<dbReference type="InterPro" id="IPR027417">
    <property type="entry name" value="P-loop_NTPase"/>
</dbReference>
<dbReference type="Proteomes" id="UP001515480">
    <property type="component" value="Unassembled WGS sequence"/>
</dbReference>
<feature type="coiled-coil region" evidence="3">
    <location>
        <begin position="1173"/>
        <end position="1200"/>
    </location>
</feature>
<dbReference type="Gene3D" id="1.20.1060.20">
    <property type="match status" value="1"/>
</dbReference>
<feature type="coiled-coil region" evidence="3">
    <location>
        <begin position="906"/>
        <end position="933"/>
    </location>
</feature>
<dbReference type="InterPro" id="IPR003395">
    <property type="entry name" value="RecF/RecN/SMC_N"/>
</dbReference>
<comment type="similarity">
    <text evidence="2">Belongs to the SMC family.</text>
</comment>
<evidence type="ECO:0000259" key="5">
    <source>
        <dbReference type="SMART" id="SM00968"/>
    </source>
</evidence>
<dbReference type="Pfam" id="PF06470">
    <property type="entry name" value="SMC_hinge"/>
    <property type="match status" value="1"/>
</dbReference>
<dbReference type="InterPro" id="IPR024704">
    <property type="entry name" value="SMC"/>
</dbReference>
<comment type="subcellular location">
    <subcellularLocation>
        <location evidence="2">Nucleus</location>
    </subcellularLocation>
</comment>
<feature type="region of interest" description="Disordered" evidence="4">
    <location>
        <begin position="531"/>
        <end position="553"/>
    </location>
</feature>
<evidence type="ECO:0000256" key="2">
    <source>
        <dbReference type="PIRNR" id="PIRNR005719"/>
    </source>
</evidence>
<dbReference type="PIRSF" id="PIRSF005719">
    <property type="entry name" value="SMC"/>
    <property type="match status" value="1"/>
</dbReference>
<evidence type="ECO:0000313" key="6">
    <source>
        <dbReference type="EMBL" id="KAL1503765.1"/>
    </source>
</evidence>
<dbReference type="SMART" id="SM00968">
    <property type="entry name" value="SMC_hinge"/>
    <property type="match status" value="1"/>
</dbReference>
<dbReference type="Gene3D" id="3.40.50.300">
    <property type="entry name" value="P-loop containing nucleotide triphosphate hydrolases"/>
    <property type="match status" value="2"/>
</dbReference>
<dbReference type="Gene3D" id="3.30.70.1620">
    <property type="match status" value="1"/>
</dbReference>
<sequence length="1365" mass="149324">MKKVKELEFDLTKERKLRSTLVEGEVRALRTHFEKAVLDREEAERRKAAAERKCKHFRKIAEATDQRVVELVDTLAEATSTNAKLTADEQARLRREAVEARASERLPRHLCGRWDHTRAREGQVTRPSAENSELRSEGAQASVMHAKPTDTDANFVLPPLHLEMVVLQDFKSYKGTVTVGPFNPAMTTIVGANGCGKSCLVEAICFTLGIGSAQLRPHALEGLVHQGVPHGNASVTLFFSARPGCSTRSLASGRPPWKCDVCYIASNIKRDELREMLLQALHLDIDSPERFVVQQAGVLGVAQRSPCDLLRFLEELVGTQALRIRLEEALALAATLRGEIDAADAVVQRERLQMQRYEGCLASFDALERCRVRLQQMKAAQLRRELPMHRSSLQRLQAQLHSANEELRAREAARHVADGVASECASRLRRAVGATREARRAVETGLTELERKRDEMRRGSLKAKQREVAVKRALKSIGAAREHKLKVEEQERVSQMEIAKATHCLREAREALSLERAKLLARERLMDQSIGLREETNASSARVSRKRPREQTADGSTCVCRAVEIEVELREMHRSHASGEAERHEAAARRWQRLIEALGLARATRRRVQAERSACAAAHREAEARAGATAAALRAAEEATERLAGQLGEARGRREAAAARLSRGGSAEAHHLRARVVRAAQACAGVRGFLCECLFVSDQFAKAVNAALAAALQRTVVVDDKAAALSLVDQMRRQKAGVISCLILSELTPPSSGATNALPPAPPKAKDVVPLSQCVQCAHRDFSVAVPLLFSRWSLVADSQAALALGREGTANLVTLDGACFLSSGEIRLPSPHSRDEYALRRTVGRPTVPLTSAPADRPAEHELQELHAACEQIGGALRESAAVASREAAARREADSAAAAAHAKAQLMVGRLAEAEAEVDELEVRLSELRASGEVDERCEMGGEDGRVSRQRQLEQEAEALRFAEPLWHQLHPAVEALRAQVLTESERLSAAERQLRAAARDTAALEAREGSLAADEARAKREVRESHEALAALEREVHRMTERVKAQEGEAHNSGAKEQLLREESSSAAKALAERCARVHEAEEHVRACEASLAMADRAVGTVESQLGEDVRGVDGEEAVECAPSEGEDSLGSGECSEIRAIEQGRVELMAEERLFAEKQERLDVTGLGIYLDASTHAQQAEAQLRQLRAQALDTARTVEAITAERARIFVPALGEIDRELRTCFRSLVPNGACCLDFSTQPQILFAEGVQVSAKPADSEWMRFDQLSGGQQAIVAVALNLSFQVRQSASLCIFDEIDAALDTQRTQELARHVAARVGSQAIFVSHRPSMIEAANVLIGVYSMGGCSETICVNFFESLGRAAS</sequence>
<dbReference type="SUPFAM" id="SSF52540">
    <property type="entry name" value="P-loop containing nucleoside triphosphate hydrolases"/>
    <property type="match status" value="1"/>
</dbReference>
<dbReference type="SUPFAM" id="SSF75553">
    <property type="entry name" value="Smc hinge domain"/>
    <property type="match status" value="1"/>
</dbReference>
<accession>A0AB34INU5</accession>
<feature type="coiled-coil region" evidence="3">
    <location>
        <begin position="33"/>
        <end position="60"/>
    </location>
</feature>
<reference evidence="6 7" key="1">
    <citation type="journal article" date="2024" name="Science">
        <title>Giant polyketide synthase enzymes in the biosynthesis of giant marine polyether toxins.</title>
        <authorList>
            <person name="Fallon T.R."/>
            <person name="Shende V.V."/>
            <person name="Wierzbicki I.H."/>
            <person name="Pendleton A.L."/>
            <person name="Watervoot N.F."/>
            <person name="Auber R.P."/>
            <person name="Gonzalez D.J."/>
            <person name="Wisecaver J.H."/>
            <person name="Moore B.S."/>
        </authorList>
    </citation>
    <scope>NUCLEOTIDE SEQUENCE [LARGE SCALE GENOMIC DNA]</scope>
    <source>
        <strain evidence="6 7">12B1</strain>
    </source>
</reference>
<dbReference type="InterPro" id="IPR010935">
    <property type="entry name" value="SMC_hinge"/>
</dbReference>
<evidence type="ECO:0000256" key="3">
    <source>
        <dbReference type="SAM" id="Coils"/>
    </source>
</evidence>
<dbReference type="EMBL" id="JBGBPQ010000021">
    <property type="protein sequence ID" value="KAL1503765.1"/>
    <property type="molecule type" value="Genomic_DNA"/>
</dbReference>